<sequence>MKALLENVGSSMCSDHCDWFGNSGLEALSRNVDTLPVIHFLQVRPTNYEIKKLQEMFHLVKQKNFPAAFRCYWNNQKFDSLSNDYLYYKMLIHGHSDSAFGHLQQEMNLLTLMDPPFSFLGKIKSYGYYTESAKDGLADEDSNLMVKLKFLTYKGCTFSMVEQARMLEDEEYEFLHVTYSMKCSADHTSAAPINTTTFYIFIPVRALIESLKDVIVFRESLPCFRADFVVIVI</sequence>
<dbReference type="AlphaFoldDB" id="M8D117"/>
<dbReference type="GO" id="GO:0006388">
    <property type="term" value="P:tRNA splicing, via endonucleolytic cleavage and ligation"/>
    <property type="evidence" value="ECO:0007669"/>
    <property type="project" value="InterPro"/>
</dbReference>
<accession>M8D117</accession>
<dbReference type="InterPro" id="IPR038837">
    <property type="entry name" value="tRNA_ligase_1"/>
</dbReference>
<protein>
    <submittedName>
        <fullName evidence="1">Uncharacterized protein</fullName>
    </submittedName>
</protein>
<dbReference type="GO" id="GO:0003972">
    <property type="term" value="F:RNA ligase (ATP) activity"/>
    <property type="evidence" value="ECO:0007669"/>
    <property type="project" value="InterPro"/>
</dbReference>
<dbReference type="PANTHER" id="PTHR35460">
    <property type="entry name" value="TRNA LIGASE 1"/>
    <property type="match status" value="1"/>
</dbReference>
<evidence type="ECO:0000313" key="1">
    <source>
        <dbReference type="EnsemblPlants" id="EMT29886"/>
    </source>
</evidence>
<organism evidence="1">
    <name type="scientific">Aegilops tauschii</name>
    <name type="common">Tausch's goatgrass</name>
    <name type="synonym">Aegilops squarrosa</name>
    <dbReference type="NCBI Taxonomy" id="37682"/>
    <lineage>
        <taxon>Eukaryota</taxon>
        <taxon>Viridiplantae</taxon>
        <taxon>Streptophyta</taxon>
        <taxon>Embryophyta</taxon>
        <taxon>Tracheophyta</taxon>
        <taxon>Spermatophyta</taxon>
        <taxon>Magnoliopsida</taxon>
        <taxon>Liliopsida</taxon>
        <taxon>Poales</taxon>
        <taxon>Poaceae</taxon>
        <taxon>BOP clade</taxon>
        <taxon>Pooideae</taxon>
        <taxon>Triticodae</taxon>
        <taxon>Triticeae</taxon>
        <taxon>Triticinae</taxon>
        <taxon>Aegilops</taxon>
    </lineage>
</organism>
<dbReference type="EnsemblPlants" id="EMT29886">
    <property type="protein sequence ID" value="EMT29886"/>
    <property type="gene ID" value="F775_25082"/>
</dbReference>
<dbReference type="PANTHER" id="PTHR35460:SF1">
    <property type="entry name" value="TRNA LIGASE 1"/>
    <property type="match status" value="1"/>
</dbReference>
<proteinExistence type="predicted"/>
<reference evidence="1" key="1">
    <citation type="submission" date="2015-06" db="UniProtKB">
        <authorList>
            <consortium name="EnsemblPlants"/>
        </authorList>
    </citation>
    <scope>IDENTIFICATION</scope>
</reference>
<name>M8D117_AEGTA</name>